<protein>
    <submittedName>
        <fullName evidence="2">Uncharacterized protein DUF2846</fullName>
    </submittedName>
</protein>
<organism evidence="2 3">
    <name type="scientific">Halomonas ventosae</name>
    <dbReference type="NCBI Taxonomy" id="229007"/>
    <lineage>
        <taxon>Bacteria</taxon>
        <taxon>Pseudomonadati</taxon>
        <taxon>Pseudomonadota</taxon>
        <taxon>Gammaproteobacteria</taxon>
        <taxon>Oceanospirillales</taxon>
        <taxon>Halomonadaceae</taxon>
        <taxon>Halomonas</taxon>
    </lineage>
</organism>
<reference evidence="2 3" key="1">
    <citation type="submission" date="2019-03" db="EMBL/GenBank/DDBJ databases">
        <title>Genomic Encyclopedia of Type Strains, Phase III (KMG-III): the genomes of soil and plant-associated and newly described type strains.</title>
        <authorList>
            <person name="Whitman W."/>
        </authorList>
    </citation>
    <scope>NUCLEOTIDE SEQUENCE [LARGE SCALE GENOMIC DNA]</scope>
    <source>
        <strain evidence="2 3">CECT 5797</strain>
    </source>
</reference>
<feature type="signal peptide" evidence="1">
    <location>
        <begin position="1"/>
        <end position="29"/>
    </location>
</feature>
<proteinExistence type="predicted"/>
<evidence type="ECO:0000256" key="1">
    <source>
        <dbReference type="SAM" id="SignalP"/>
    </source>
</evidence>
<evidence type="ECO:0000313" key="3">
    <source>
        <dbReference type="Proteomes" id="UP000295212"/>
    </source>
</evidence>
<dbReference type="EMBL" id="SNZJ01000027">
    <property type="protein sequence ID" value="TDR50296.1"/>
    <property type="molecule type" value="Genomic_DNA"/>
</dbReference>
<sequence>MNAGNARMIGYGKLLLAMLVLVTGCAAKASSSANMQADLKGYTLPQQPAADEGMVYVVSPEMVGTLVRFNVFLDDKADTSEVGYNRGKQHIYFPVEPGQHTVYSKAENWASIDINVEPGNTVFLRQHPKMGLMMARNTLSLLDELEGTYFVKETGLGTLKPAE</sequence>
<name>A0A4V3DNZ9_9GAMM</name>
<evidence type="ECO:0000313" key="2">
    <source>
        <dbReference type="EMBL" id="TDR50296.1"/>
    </source>
</evidence>
<gene>
    <name evidence="2" type="ORF">DFP85_12758</name>
</gene>
<keyword evidence="1" id="KW-0732">Signal</keyword>
<dbReference type="Proteomes" id="UP000295212">
    <property type="component" value="Unassembled WGS sequence"/>
</dbReference>
<accession>A0A4V3DNZ9</accession>
<dbReference type="PROSITE" id="PS51257">
    <property type="entry name" value="PROKAR_LIPOPROTEIN"/>
    <property type="match status" value="1"/>
</dbReference>
<feature type="chain" id="PRO_5020988754" evidence="1">
    <location>
        <begin position="30"/>
        <end position="163"/>
    </location>
</feature>
<dbReference type="AlphaFoldDB" id="A0A4V3DNZ9"/>
<comment type="caution">
    <text evidence="2">The sequence shown here is derived from an EMBL/GenBank/DDBJ whole genome shotgun (WGS) entry which is preliminary data.</text>
</comment>
<dbReference type="RefSeq" id="WP_208108546.1">
    <property type="nucleotide sequence ID" value="NZ_SNZJ01000027.1"/>
</dbReference>